<dbReference type="EMBL" id="JOKN01000009">
    <property type="protein sequence ID" value="KEQ56795.1"/>
    <property type="molecule type" value="Genomic_DNA"/>
</dbReference>
<evidence type="ECO:0000313" key="1">
    <source>
        <dbReference type="EMBL" id="KEQ56795.1"/>
    </source>
</evidence>
<name>A0A081RNM2_9ARCH</name>
<gene>
    <name evidence="1" type="ORF">AAA799N04_00710</name>
</gene>
<sequence length="35" mass="4045">MTILFGLKNKSYDESITTVFSNLKEKLEEHKGKSK</sequence>
<dbReference type="AlphaFoldDB" id="A0A081RNM2"/>
<proteinExistence type="predicted"/>
<organism evidence="1 2">
    <name type="scientific">Marine Group I thaumarchaeote SCGC AAA799-N04</name>
    <dbReference type="NCBI Taxonomy" id="1502293"/>
    <lineage>
        <taxon>Archaea</taxon>
        <taxon>Nitrososphaerota</taxon>
        <taxon>Marine Group I</taxon>
    </lineage>
</organism>
<evidence type="ECO:0000313" key="2">
    <source>
        <dbReference type="Proteomes" id="UP000028059"/>
    </source>
</evidence>
<dbReference type="Proteomes" id="UP000028059">
    <property type="component" value="Unassembled WGS sequence"/>
</dbReference>
<keyword evidence="2" id="KW-1185">Reference proteome</keyword>
<protein>
    <submittedName>
        <fullName evidence="1">Uncharacterized protein</fullName>
    </submittedName>
</protein>
<accession>A0A081RNM2</accession>
<comment type="caution">
    <text evidence="1">The sequence shown here is derived from an EMBL/GenBank/DDBJ whole genome shotgun (WGS) entry which is preliminary data.</text>
</comment>
<reference evidence="1 2" key="1">
    <citation type="submission" date="2014-06" db="EMBL/GenBank/DDBJ databases">
        <authorList>
            <person name="Ngugi D.K."/>
            <person name="Blom J."/>
            <person name="Alam I."/>
            <person name="Rashid M."/>
            <person name="Ba Alawi W."/>
            <person name="Zhang G."/>
            <person name="Hikmawan T."/>
            <person name="Guan Y."/>
            <person name="Antunes A."/>
            <person name="Siam R."/>
            <person name="ElDorry H."/>
            <person name="Bajic V."/>
            <person name="Stingl U."/>
        </authorList>
    </citation>
    <scope>NUCLEOTIDE SEQUENCE [LARGE SCALE GENOMIC DNA]</scope>
    <source>
        <strain evidence="1">SCGC AAA799-N04</strain>
    </source>
</reference>